<dbReference type="NCBIfam" id="TIGR01447">
    <property type="entry name" value="recD"/>
    <property type="match status" value="1"/>
</dbReference>
<evidence type="ECO:0000313" key="16">
    <source>
        <dbReference type="Proteomes" id="UP000279994"/>
    </source>
</evidence>
<keyword evidence="8 11" id="KW-0238">DNA-binding</keyword>
<keyword evidence="3 11" id="KW-0227">DNA damage</keyword>
<dbReference type="GO" id="GO:0008854">
    <property type="term" value="F:exodeoxyribonuclease V activity"/>
    <property type="evidence" value="ECO:0007669"/>
    <property type="project" value="InterPro"/>
</dbReference>
<dbReference type="InterPro" id="IPR027417">
    <property type="entry name" value="P-loop_NTPase"/>
</dbReference>
<dbReference type="Proteomes" id="UP000279994">
    <property type="component" value="Unassembled WGS sequence"/>
</dbReference>
<name>A0A3N0GK88_9ACTN</name>
<dbReference type="SUPFAM" id="SSF52540">
    <property type="entry name" value="P-loop containing nucleoside triphosphate hydrolases"/>
    <property type="match status" value="1"/>
</dbReference>
<dbReference type="InterPro" id="IPR027785">
    <property type="entry name" value="UvrD-like_helicase_C"/>
</dbReference>
<keyword evidence="10 11" id="KW-0413">Isomerase</keyword>
<keyword evidence="16" id="KW-1185">Reference proteome</keyword>
<evidence type="ECO:0000256" key="2">
    <source>
        <dbReference type="ARBA" id="ARBA00022741"/>
    </source>
</evidence>
<evidence type="ECO:0000256" key="4">
    <source>
        <dbReference type="ARBA" id="ARBA00022801"/>
    </source>
</evidence>
<gene>
    <name evidence="11 15" type="primary">recD</name>
    <name evidence="15" type="ORF">EFL26_17605</name>
</gene>
<dbReference type="GO" id="GO:0000724">
    <property type="term" value="P:double-strand break repair via homologous recombination"/>
    <property type="evidence" value="ECO:0007669"/>
    <property type="project" value="UniProtKB-UniRule"/>
</dbReference>
<dbReference type="OrthoDB" id="9763659at2"/>
<dbReference type="GO" id="GO:0005524">
    <property type="term" value="F:ATP binding"/>
    <property type="evidence" value="ECO:0007669"/>
    <property type="project" value="UniProtKB-UniRule"/>
</dbReference>
<dbReference type="InterPro" id="IPR049550">
    <property type="entry name" value="RecD_N"/>
</dbReference>
<dbReference type="InterPro" id="IPR006344">
    <property type="entry name" value="RecD"/>
</dbReference>
<dbReference type="Pfam" id="PF13245">
    <property type="entry name" value="AAA_19"/>
    <property type="match status" value="1"/>
</dbReference>
<dbReference type="EC" id="5.6.2.3" evidence="11"/>
<dbReference type="GO" id="GO:0017116">
    <property type="term" value="F:single-stranded DNA helicase activity"/>
    <property type="evidence" value="ECO:0007669"/>
    <property type="project" value="TreeGrafter"/>
</dbReference>
<dbReference type="GO" id="GO:0009338">
    <property type="term" value="C:exodeoxyribonuclease V complex"/>
    <property type="evidence" value="ECO:0007669"/>
    <property type="project" value="InterPro"/>
</dbReference>
<reference evidence="15 16" key="1">
    <citation type="submission" date="2018-11" db="EMBL/GenBank/DDBJ databases">
        <authorList>
            <person name="Li F."/>
        </authorList>
    </citation>
    <scope>NUCLEOTIDE SEQUENCE [LARGE SCALE GENOMIC DNA]</scope>
    <source>
        <strain evidence="15 16">Gsoil 818</strain>
    </source>
</reference>
<feature type="domain" description="UvrD-like helicase C-terminal" evidence="13">
    <location>
        <begin position="596"/>
        <end position="643"/>
    </location>
</feature>
<evidence type="ECO:0000256" key="6">
    <source>
        <dbReference type="ARBA" id="ARBA00022839"/>
    </source>
</evidence>
<evidence type="ECO:0000256" key="9">
    <source>
        <dbReference type="ARBA" id="ARBA00023204"/>
    </source>
</evidence>
<dbReference type="InterPro" id="IPR050534">
    <property type="entry name" value="Coronavir_polyprotein_1ab"/>
</dbReference>
<dbReference type="HAMAP" id="MF_01487">
    <property type="entry name" value="RecD"/>
    <property type="match status" value="1"/>
</dbReference>
<evidence type="ECO:0000256" key="1">
    <source>
        <dbReference type="ARBA" id="ARBA00022722"/>
    </source>
</evidence>
<evidence type="ECO:0000256" key="8">
    <source>
        <dbReference type="ARBA" id="ARBA00023125"/>
    </source>
</evidence>
<comment type="caution">
    <text evidence="15">The sequence shown here is derived from an EMBL/GenBank/DDBJ whole genome shotgun (WGS) entry which is preliminary data.</text>
</comment>
<dbReference type="CDD" id="cd18809">
    <property type="entry name" value="SF1_C_RecD"/>
    <property type="match status" value="1"/>
</dbReference>
<feature type="domain" description="RecBCD enzyme subunit RecD N-terminal" evidence="14">
    <location>
        <begin position="89"/>
        <end position="170"/>
    </location>
</feature>
<comment type="catalytic activity">
    <reaction evidence="11">
        <text>ATP + H2O = ADP + phosphate + H(+)</text>
        <dbReference type="Rhea" id="RHEA:13065"/>
        <dbReference type="ChEBI" id="CHEBI:15377"/>
        <dbReference type="ChEBI" id="CHEBI:15378"/>
        <dbReference type="ChEBI" id="CHEBI:30616"/>
        <dbReference type="ChEBI" id="CHEBI:43474"/>
        <dbReference type="ChEBI" id="CHEBI:456216"/>
        <dbReference type="EC" id="5.6.2.3"/>
    </reaction>
</comment>
<keyword evidence="6 11" id="KW-0269">Exonuclease</keyword>
<evidence type="ECO:0000256" key="11">
    <source>
        <dbReference type="HAMAP-Rule" id="MF_01487"/>
    </source>
</evidence>
<dbReference type="Gene3D" id="1.10.10.1020">
    <property type="entry name" value="RecBCD complex, subunit RecD, N-terminal domain"/>
    <property type="match status" value="1"/>
</dbReference>
<keyword evidence="1 11" id="KW-0540">Nuclease</keyword>
<proteinExistence type="inferred from homology"/>
<dbReference type="GO" id="GO:0043139">
    <property type="term" value="F:5'-3' DNA helicase activity"/>
    <property type="evidence" value="ECO:0007669"/>
    <property type="project" value="UniProtKB-UniRule"/>
</dbReference>
<dbReference type="GO" id="GO:0016887">
    <property type="term" value="F:ATP hydrolysis activity"/>
    <property type="evidence" value="ECO:0007669"/>
    <property type="project" value="RHEA"/>
</dbReference>
<accession>A0A3N0GK88</accession>
<comment type="function">
    <text evidence="11">A helicase/nuclease that prepares dsDNA breaks (DSB) for recombinational DNA repair. Binds to DSBs and unwinds DNA via a highly rapid and processive ATP-dependent bidirectional helicase activity. Unwinds dsDNA until it encounters a Chi (crossover hotspot instigator) sequence from the 3' direction. Cuts ssDNA a few nucleotides 3' to the Chi site. The properties and activities of the enzyme are changed at Chi. The Chi-altered holoenzyme produces a long 3'-ssDNA overhang and facilitates RecA-binding to the ssDNA for homologous DNA recombination and repair. Holoenzyme degrades any linearized DNA that is unable to undergo homologous recombination. In the holoenzyme this subunit has ssDNA-dependent ATPase and 5'-3' helicase activity. When added to pre-assembled RecBC greatly stimulates nuclease activity and augments holoenzyme processivity. Negatively regulates the RecA-loading ability of RecBCD.</text>
</comment>
<keyword evidence="7 11" id="KW-0067">ATP-binding</keyword>
<evidence type="ECO:0000256" key="3">
    <source>
        <dbReference type="ARBA" id="ARBA00022763"/>
    </source>
</evidence>
<evidence type="ECO:0000256" key="10">
    <source>
        <dbReference type="ARBA" id="ARBA00023235"/>
    </source>
</evidence>
<protein>
    <recommendedName>
        <fullName evidence="11">RecBCD enzyme subunit RecD</fullName>
        <ecNumber evidence="11">5.6.2.3</ecNumber>
    </recommendedName>
    <alternativeName>
        <fullName evidence="11">DNA 5'-3' helicase subunit RecD</fullName>
    </alternativeName>
    <alternativeName>
        <fullName evidence="11">Exonuclease V subunit RecD</fullName>
        <shortName evidence="11">ExoV subunit RecD</shortName>
    </alternativeName>
    <alternativeName>
        <fullName evidence="11">Helicase/nuclease RecBCD subunit RecD</fullName>
    </alternativeName>
</protein>
<evidence type="ECO:0000259" key="14">
    <source>
        <dbReference type="Pfam" id="PF21185"/>
    </source>
</evidence>
<comment type="miscellaneous">
    <text evidence="11">In the RecBCD complex, RecB has a slow 3'-5' helicase, an exonuclease activity and loads RecA onto ssDNA, RecD has a fast 5'-3' helicase activity, while RecC stimulates the ATPase and processivity of the RecB helicase and contributes to recognition of the Chi site.</text>
</comment>
<dbReference type="PANTHER" id="PTHR43788:SF6">
    <property type="entry name" value="DNA HELICASE B"/>
    <property type="match status" value="1"/>
</dbReference>
<sequence>MAAAGLRPAAPPRRGAVPLRPRHGGPGDPGRRRGALRGVLLAAAGRPGRGAVGDPRREVRLVTTVPEIEPTSRRLALRATGLLAAFNRAGVLEAADVHVATRLGELAQEHDEAVLLAVALAVRAARAGAVCVDLDTVDATVTEAEPDLLATLAWPERATWRAGVEASALTRLGVLRIDGRWLYLDRHWREEKQVCDDLLRRLGLDRTDLERGPAIDDDLLDAGADRLFPPTWDEQRAAALAAARRWTTVLTGGPGTGKTTTVARLLALVAEQHEAHHGQPPRIALAAPTGKAATRLQESVAREAAQLPDPGDRARVTGLTATTVHRLLGWRPDSSTRFRHRRDNPLPYDVVVVDEVSMVSLVQMARVLEALRDTTRLVLVGDPGQLASVEAGAVLADVVAGFEGSPRSPVVSLTTTHRTRAADGSAAVDLDRLAVDLRAGDDDAVVARLTSGSSAVRLVDPADEPAFGGVLAQVTDAAYAVTMRAEQFDESDSAALVDLLDDHRLLCAHREGPYGVGGWNRQVQRLVEQRTGLQHFDEWYAGRPVLVTANDPGLGLSNGDLGITVRLPDGRLRVLVRIGGTTRLFAPTRLSGVETVYAMTVHKSQGSEARAVTVVLPPEDSRLLTRELFYTAVTRAREQVTVVGTEAELRAAMGRRVQRASGLADRLR</sequence>
<comment type="similarity">
    <text evidence="11">Belongs to the RecD family.</text>
</comment>
<dbReference type="Gene3D" id="3.40.50.300">
    <property type="entry name" value="P-loop containing nucleotide triphosphate hydrolases"/>
    <property type="match status" value="3"/>
</dbReference>
<keyword evidence="4 11" id="KW-0378">Hydrolase</keyword>
<feature type="compositionally biased region" description="Low complexity" evidence="12">
    <location>
        <begin position="1"/>
        <end position="19"/>
    </location>
</feature>
<feature type="region of interest" description="Disordered" evidence="12">
    <location>
        <begin position="1"/>
        <end position="33"/>
    </location>
</feature>
<evidence type="ECO:0000256" key="7">
    <source>
        <dbReference type="ARBA" id="ARBA00022840"/>
    </source>
</evidence>
<organism evidence="15 16">
    <name type="scientific">Nocardioides pocheonensis</name>
    <dbReference type="NCBI Taxonomy" id="661485"/>
    <lineage>
        <taxon>Bacteria</taxon>
        <taxon>Bacillati</taxon>
        <taxon>Actinomycetota</taxon>
        <taxon>Actinomycetes</taxon>
        <taxon>Propionibacteriales</taxon>
        <taxon>Nocardioidaceae</taxon>
        <taxon>Nocardioides</taxon>
    </lineage>
</organism>
<evidence type="ECO:0000256" key="5">
    <source>
        <dbReference type="ARBA" id="ARBA00022806"/>
    </source>
</evidence>
<evidence type="ECO:0000256" key="12">
    <source>
        <dbReference type="SAM" id="MobiDB-lite"/>
    </source>
</evidence>
<dbReference type="Pfam" id="PF13538">
    <property type="entry name" value="UvrD_C_2"/>
    <property type="match status" value="1"/>
</dbReference>
<dbReference type="InterPro" id="IPR041851">
    <property type="entry name" value="RecD_N_sf"/>
</dbReference>
<evidence type="ECO:0000259" key="13">
    <source>
        <dbReference type="Pfam" id="PF13538"/>
    </source>
</evidence>
<dbReference type="AlphaFoldDB" id="A0A3N0GK88"/>
<dbReference type="PANTHER" id="PTHR43788">
    <property type="entry name" value="DNA2/NAM7 HELICASE FAMILY MEMBER"/>
    <property type="match status" value="1"/>
</dbReference>
<dbReference type="EMBL" id="RJSF01000044">
    <property type="protein sequence ID" value="RNM12789.1"/>
    <property type="molecule type" value="Genomic_DNA"/>
</dbReference>
<feature type="binding site" evidence="11">
    <location>
        <begin position="252"/>
        <end position="259"/>
    </location>
    <ligand>
        <name>ATP</name>
        <dbReference type="ChEBI" id="CHEBI:30616"/>
    </ligand>
</feature>
<dbReference type="Pfam" id="PF21185">
    <property type="entry name" value="RecD_N"/>
    <property type="match status" value="1"/>
</dbReference>
<keyword evidence="9 11" id="KW-0234">DNA repair</keyword>
<dbReference type="GO" id="GO:0003677">
    <property type="term" value="F:DNA binding"/>
    <property type="evidence" value="ECO:0007669"/>
    <property type="project" value="UniProtKB-UniRule"/>
</dbReference>
<keyword evidence="5 11" id="KW-0347">Helicase</keyword>
<keyword evidence="2 11" id="KW-0547">Nucleotide-binding</keyword>
<comment type="subunit">
    <text evidence="11">Heterotrimer of RecB, RecC and RecD. All subunits contribute to DNA-binding.</text>
</comment>
<evidence type="ECO:0000313" key="15">
    <source>
        <dbReference type="EMBL" id="RNM12789.1"/>
    </source>
</evidence>